<protein>
    <submittedName>
        <fullName evidence="10">DUF2029 domain-containing protein</fullName>
    </submittedName>
</protein>
<accession>A0A941EY51</accession>
<evidence type="ECO:0000256" key="7">
    <source>
        <dbReference type="ARBA" id="ARBA00024033"/>
    </source>
</evidence>
<comment type="caution">
    <text evidence="10">The sequence shown here is derived from an EMBL/GenBank/DDBJ whole genome shotgun (WGS) entry which is preliminary data.</text>
</comment>
<dbReference type="InterPro" id="IPR018584">
    <property type="entry name" value="GT87"/>
</dbReference>
<name>A0A941EY51_9ACTN</name>
<keyword evidence="11" id="KW-1185">Reference proteome</keyword>
<sequence length="443" mass="47879">MRAVVRPAYRRPLLWWSGTRVLLLLWATTVLPWFSHGSEIGDVAIYRGWAELMQTGTFPVHDTQWQYPPAAALVFLIPQWATHLGLSYILAFFLFALVADFAVLALLVAHADRNAAQRCVDGTEHAAHLGGVWAWILGGFAIGPLLLMRYDVIVTALAVGGLVAPARSVRARWSVRGALIGLGAMVKAWPAGLILGLPPKGPGRRAVAWAAGTAFAVTAALSLMMSGAFSFLGGQSSRGIEVESVLASPFMIASWFGYPVKVVHEYGAFQISGPGVNALASFAELLTVLGLGLVLWWRLLRFKQRAWTPALMYDVAFTVVLVLVVTSRVLSPQYLIWLLGLTALVFTENAPTRRATVLARPAMLVFGCVLVTQIEFPLLFGEVMGGQFWGTMLVAVRNVVLVVACVLSLRALWNSGPADPADPADDETGQTRPDSLAQATHGR</sequence>
<feature type="transmembrane region" description="Helical" evidence="9">
    <location>
        <begin position="239"/>
        <end position="258"/>
    </location>
</feature>
<dbReference type="RefSeq" id="WP_212533959.1">
    <property type="nucleotide sequence ID" value="NZ_JAGSOG010000477.1"/>
</dbReference>
<evidence type="ECO:0000256" key="1">
    <source>
        <dbReference type="ARBA" id="ARBA00004651"/>
    </source>
</evidence>
<gene>
    <name evidence="10" type="ORF">KDL01_40110</name>
</gene>
<evidence type="ECO:0000256" key="9">
    <source>
        <dbReference type="SAM" id="Phobius"/>
    </source>
</evidence>
<evidence type="ECO:0000256" key="2">
    <source>
        <dbReference type="ARBA" id="ARBA00022475"/>
    </source>
</evidence>
<dbReference type="EMBL" id="JAGSOG010000477">
    <property type="protein sequence ID" value="MBR7839528.1"/>
    <property type="molecule type" value="Genomic_DNA"/>
</dbReference>
<evidence type="ECO:0000256" key="4">
    <source>
        <dbReference type="ARBA" id="ARBA00022692"/>
    </source>
</evidence>
<comment type="subcellular location">
    <subcellularLocation>
        <location evidence="1">Cell membrane</location>
        <topology evidence="1">Multi-pass membrane protein</topology>
    </subcellularLocation>
</comment>
<comment type="similarity">
    <text evidence="7">Belongs to the glycosyltransferase 87 family.</text>
</comment>
<feature type="transmembrane region" description="Helical" evidence="9">
    <location>
        <begin position="177"/>
        <end position="197"/>
    </location>
</feature>
<evidence type="ECO:0000256" key="5">
    <source>
        <dbReference type="ARBA" id="ARBA00022989"/>
    </source>
</evidence>
<evidence type="ECO:0000256" key="6">
    <source>
        <dbReference type="ARBA" id="ARBA00023136"/>
    </source>
</evidence>
<keyword evidence="4 9" id="KW-0812">Transmembrane</keyword>
<feature type="transmembrane region" description="Helical" evidence="9">
    <location>
        <begin position="334"/>
        <end position="350"/>
    </location>
</feature>
<feature type="transmembrane region" description="Helical" evidence="9">
    <location>
        <begin position="386"/>
        <end position="409"/>
    </location>
</feature>
<keyword evidence="2" id="KW-1003">Cell membrane</keyword>
<keyword evidence="5 9" id="KW-1133">Transmembrane helix</keyword>
<dbReference type="GO" id="GO:0005886">
    <property type="term" value="C:plasma membrane"/>
    <property type="evidence" value="ECO:0007669"/>
    <property type="project" value="UniProtKB-SubCell"/>
</dbReference>
<dbReference type="GO" id="GO:0016758">
    <property type="term" value="F:hexosyltransferase activity"/>
    <property type="evidence" value="ECO:0007669"/>
    <property type="project" value="InterPro"/>
</dbReference>
<proteinExistence type="inferred from homology"/>
<evidence type="ECO:0000313" key="11">
    <source>
        <dbReference type="Proteomes" id="UP000675781"/>
    </source>
</evidence>
<feature type="transmembrane region" description="Helical" evidence="9">
    <location>
        <begin position="311"/>
        <end position="328"/>
    </location>
</feature>
<evidence type="ECO:0000256" key="8">
    <source>
        <dbReference type="SAM" id="MobiDB-lite"/>
    </source>
</evidence>
<evidence type="ECO:0000313" key="10">
    <source>
        <dbReference type="EMBL" id="MBR7839528.1"/>
    </source>
</evidence>
<dbReference type="AlphaFoldDB" id="A0A941EY51"/>
<feature type="transmembrane region" description="Helical" evidence="9">
    <location>
        <begin position="209"/>
        <end position="232"/>
    </location>
</feature>
<feature type="transmembrane region" description="Helical" evidence="9">
    <location>
        <begin position="129"/>
        <end position="147"/>
    </location>
</feature>
<feature type="region of interest" description="Disordered" evidence="8">
    <location>
        <begin position="418"/>
        <end position="443"/>
    </location>
</feature>
<dbReference type="Proteomes" id="UP000675781">
    <property type="component" value="Unassembled WGS sequence"/>
</dbReference>
<feature type="transmembrane region" description="Helical" evidence="9">
    <location>
        <begin position="153"/>
        <end position="170"/>
    </location>
</feature>
<evidence type="ECO:0000256" key="3">
    <source>
        <dbReference type="ARBA" id="ARBA00022679"/>
    </source>
</evidence>
<feature type="transmembrane region" description="Helical" evidence="9">
    <location>
        <begin position="362"/>
        <end position="380"/>
    </location>
</feature>
<feature type="transmembrane region" description="Helical" evidence="9">
    <location>
        <begin position="278"/>
        <end position="299"/>
    </location>
</feature>
<keyword evidence="3" id="KW-0808">Transferase</keyword>
<keyword evidence="6 9" id="KW-0472">Membrane</keyword>
<dbReference type="Pfam" id="PF09594">
    <property type="entry name" value="GT87"/>
    <property type="match status" value="1"/>
</dbReference>
<feature type="transmembrane region" description="Helical" evidence="9">
    <location>
        <begin position="86"/>
        <end position="108"/>
    </location>
</feature>
<reference evidence="10" key="1">
    <citation type="submission" date="2021-04" db="EMBL/GenBank/DDBJ databases">
        <title>Genome based classification of Actinospica acidithermotolerans sp. nov., an actinobacterium isolated from an Indonesian hot spring.</title>
        <authorList>
            <person name="Kusuma A.B."/>
            <person name="Putra K.E."/>
            <person name="Nafisah S."/>
            <person name="Loh J."/>
            <person name="Nouioui I."/>
            <person name="Goodfellow M."/>
        </authorList>
    </citation>
    <scope>NUCLEOTIDE SEQUENCE</scope>
    <source>
        <strain evidence="10">CSCA 57</strain>
    </source>
</reference>
<organism evidence="10 11">
    <name type="scientific">Actinospica durhamensis</name>
    <dbReference type="NCBI Taxonomy" id="1508375"/>
    <lineage>
        <taxon>Bacteria</taxon>
        <taxon>Bacillati</taxon>
        <taxon>Actinomycetota</taxon>
        <taxon>Actinomycetes</taxon>
        <taxon>Catenulisporales</taxon>
        <taxon>Actinospicaceae</taxon>
        <taxon>Actinospica</taxon>
    </lineage>
</organism>